<accession>A0A2N9FEK1</accession>
<gene>
    <name evidence="2" type="ORF">FSB_LOCUS13161</name>
</gene>
<dbReference type="InterPro" id="IPR050796">
    <property type="entry name" value="SCF_F-box_component"/>
</dbReference>
<dbReference type="PROSITE" id="PS50181">
    <property type="entry name" value="FBOX"/>
    <property type="match status" value="1"/>
</dbReference>
<dbReference type="SUPFAM" id="SSF81383">
    <property type="entry name" value="F-box domain"/>
    <property type="match status" value="1"/>
</dbReference>
<evidence type="ECO:0000313" key="2">
    <source>
        <dbReference type="EMBL" id="SPC85279.1"/>
    </source>
</evidence>
<protein>
    <recommendedName>
        <fullName evidence="1">F-box domain-containing protein</fullName>
    </recommendedName>
</protein>
<sequence length="412" mass="46690">MSQSSRTPKQFSSEHVPDDVVSDILTLLPVKSLIRFRCVSKPWNSIITNPDFINTHFDRAKSLSISNNNNAYLLYAVIVNNYDQKLCIDVCNSDRTLTHISRFQMPISHVRGVGFCNGIFCLYNSLNRMLFLWNPSIRKFKMVAPAPTTRIHFIRSSFTFGFAYHSQNNDFKILRMASYTLEPPAAEVYTLSTDSWREVELSGSGPNIKSIDSLNGDCWNGSSPCLFVNGALHCIAKTLDFNFILAFDVNDGKIREINLPPRNYLDRVNEHFERLAVFKGSLALIVFGEDIDEEIDICVIWVMREYGVVESWTEISVPVCWVGRFFGCTNNDELLIETIDEFLLSFDPLACDTGVQKNKAVIVSEVEKNVWPAIVAGKLNPVRYKYFPLADAAEVHLLMENSSNIGRILLVP</sequence>
<dbReference type="Pfam" id="PF07734">
    <property type="entry name" value="FBA_1"/>
    <property type="match status" value="1"/>
</dbReference>
<dbReference type="Pfam" id="PF00646">
    <property type="entry name" value="F-box"/>
    <property type="match status" value="1"/>
</dbReference>
<dbReference type="Gene3D" id="3.90.180.10">
    <property type="entry name" value="Medium-chain alcohol dehydrogenases, catalytic domain"/>
    <property type="match status" value="1"/>
</dbReference>
<dbReference type="EMBL" id="OIVN01000770">
    <property type="protein sequence ID" value="SPC85279.1"/>
    <property type="molecule type" value="Genomic_DNA"/>
</dbReference>
<dbReference type="InterPro" id="IPR001810">
    <property type="entry name" value="F-box_dom"/>
</dbReference>
<dbReference type="InterPro" id="IPR017451">
    <property type="entry name" value="F-box-assoc_interact_dom"/>
</dbReference>
<dbReference type="Gene3D" id="1.20.1280.50">
    <property type="match status" value="1"/>
</dbReference>
<dbReference type="NCBIfam" id="TIGR01640">
    <property type="entry name" value="F_box_assoc_1"/>
    <property type="match status" value="1"/>
</dbReference>
<name>A0A2N9FEK1_FAGSY</name>
<dbReference type="AlphaFoldDB" id="A0A2N9FEK1"/>
<feature type="domain" description="F-box" evidence="1">
    <location>
        <begin position="10"/>
        <end position="60"/>
    </location>
</feature>
<dbReference type="PANTHER" id="PTHR31672">
    <property type="entry name" value="BNACNNG10540D PROTEIN"/>
    <property type="match status" value="1"/>
</dbReference>
<organism evidence="2">
    <name type="scientific">Fagus sylvatica</name>
    <name type="common">Beechnut</name>
    <dbReference type="NCBI Taxonomy" id="28930"/>
    <lineage>
        <taxon>Eukaryota</taxon>
        <taxon>Viridiplantae</taxon>
        <taxon>Streptophyta</taxon>
        <taxon>Embryophyta</taxon>
        <taxon>Tracheophyta</taxon>
        <taxon>Spermatophyta</taxon>
        <taxon>Magnoliopsida</taxon>
        <taxon>eudicotyledons</taxon>
        <taxon>Gunneridae</taxon>
        <taxon>Pentapetalae</taxon>
        <taxon>rosids</taxon>
        <taxon>fabids</taxon>
        <taxon>Fagales</taxon>
        <taxon>Fagaceae</taxon>
        <taxon>Fagus</taxon>
    </lineage>
</organism>
<evidence type="ECO:0000259" key="1">
    <source>
        <dbReference type="PROSITE" id="PS50181"/>
    </source>
</evidence>
<proteinExistence type="predicted"/>
<dbReference type="CDD" id="cd22157">
    <property type="entry name" value="F-box_AtFBW1-like"/>
    <property type="match status" value="1"/>
</dbReference>
<dbReference type="InterPro" id="IPR006527">
    <property type="entry name" value="F-box-assoc_dom_typ1"/>
</dbReference>
<reference evidence="2" key="1">
    <citation type="submission" date="2018-02" db="EMBL/GenBank/DDBJ databases">
        <authorList>
            <person name="Cohen D.B."/>
            <person name="Kent A.D."/>
        </authorList>
    </citation>
    <scope>NUCLEOTIDE SEQUENCE</scope>
</reference>
<dbReference type="PANTHER" id="PTHR31672:SF13">
    <property type="entry name" value="F-BOX PROTEIN CPR30-LIKE"/>
    <property type="match status" value="1"/>
</dbReference>
<dbReference type="SUPFAM" id="SSF50965">
    <property type="entry name" value="Galactose oxidase, central domain"/>
    <property type="match status" value="1"/>
</dbReference>
<dbReference type="InterPro" id="IPR036047">
    <property type="entry name" value="F-box-like_dom_sf"/>
</dbReference>
<dbReference type="SMART" id="SM00256">
    <property type="entry name" value="FBOX"/>
    <property type="match status" value="1"/>
</dbReference>
<dbReference type="InterPro" id="IPR011043">
    <property type="entry name" value="Gal_Oxase/kelch_b-propeller"/>
</dbReference>